<dbReference type="SUPFAM" id="SSF54001">
    <property type="entry name" value="Cysteine proteinases"/>
    <property type="match status" value="1"/>
</dbReference>
<evidence type="ECO:0000256" key="3">
    <source>
        <dbReference type="ARBA" id="ARBA00022801"/>
    </source>
</evidence>
<dbReference type="Pfam" id="PF02902">
    <property type="entry name" value="Peptidase_C48"/>
    <property type="match status" value="1"/>
</dbReference>
<dbReference type="Proteomes" id="UP001168877">
    <property type="component" value="Unassembled WGS sequence"/>
</dbReference>
<evidence type="ECO:0000256" key="4">
    <source>
        <dbReference type="SAM" id="MobiDB-lite"/>
    </source>
</evidence>
<proteinExistence type="inferred from homology"/>
<reference evidence="6" key="1">
    <citation type="journal article" date="2022" name="Plant J.">
        <title>Strategies of tolerance reflected in two North American maple genomes.</title>
        <authorList>
            <person name="McEvoy S.L."/>
            <person name="Sezen U.U."/>
            <person name="Trouern-Trend A."/>
            <person name="McMahon S.M."/>
            <person name="Schaberg P.G."/>
            <person name="Yang J."/>
            <person name="Wegrzyn J.L."/>
            <person name="Swenson N.G."/>
        </authorList>
    </citation>
    <scope>NUCLEOTIDE SEQUENCE</scope>
    <source>
        <strain evidence="6">NS2018</strain>
    </source>
</reference>
<dbReference type="GO" id="GO:0008234">
    <property type="term" value="F:cysteine-type peptidase activity"/>
    <property type="evidence" value="ECO:0007669"/>
    <property type="project" value="InterPro"/>
</dbReference>
<dbReference type="InterPro" id="IPR003653">
    <property type="entry name" value="Peptidase_C48_C"/>
</dbReference>
<feature type="compositionally biased region" description="Polar residues" evidence="4">
    <location>
        <begin position="177"/>
        <end position="194"/>
    </location>
</feature>
<name>A0AA39W397_ACESA</name>
<feature type="compositionally biased region" description="Basic residues" evidence="4">
    <location>
        <begin position="94"/>
        <end position="116"/>
    </location>
</feature>
<dbReference type="EMBL" id="JAUESC010000003">
    <property type="protein sequence ID" value="KAK0601048.1"/>
    <property type="molecule type" value="Genomic_DNA"/>
</dbReference>
<feature type="region of interest" description="Disordered" evidence="4">
    <location>
        <begin position="68"/>
        <end position="204"/>
    </location>
</feature>
<gene>
    <name evidence="6" type="ORF">LWI29_020875</name>
</gene>
<keyword evidence="2" id="KW-0645">Protease</keyword>
<organism evidence="6 7">
    <name type="scientific">Acer saccharum</name>
    <name type="common">Sugar maple</name>
    <dbReference type="NCBI Taxonomy" id="4024"/>
    <lineage>
        <taxon>Eukaryota</taxon>
        <taxon>Viridiplantae</taxon>
        <taxon>Streptophyta</taxon>
        <taxon>Embryophyta</taxon>
        <taxon>Tracheophyta</taxon>
        <taxon>Spermatophyta</taxon>
        <taxon>Magnoliopsida</taxon>
        <taxon>eudicotyledons</taxon>
        <taxon>Gunneridae</taxon>
        <taxon>Pentapetalae</taxon>
        <taxon>rosids</taxon>
        <taxon>malvids</taxon>
        <taxon>Sapindales</taxon>
        <taxon>Sapindaceae</taxon>
        <taxon>Hippocastanoideae</taxon>
        <taxon>Acereae</taxon>
        <taxon>Acer</taxon>
    </lineage>
</organism>
<evidence type="ECO:0000256" key="1">
    <source>
        <dbReference type="ARBA" id="ARBA00005234"/>
    </source>
</evidence>
<comment type="similarity">
    <text evidence="1">Belongs to the peptidase C48 family.</text>
</comment>
<feature type="compositionally biased region" description="Acidic residues" evidence="4">
    <location>
        <begin position="68"/>
        <end position="86"/>
    </location>
</feature>
<evidence type="ECO:0000313" key="7">
    <source>
        <dbReference type="Proteomes" id="UP001168877"/>
    </source>
</evidence>
<reference evidence="6" key="2">
    <citation type="submission" date="2023-06" db="EMBL/GenBank/DDBJ databases">
        <authorList>
            <person name="Swenson N.G."/>
            <person name="Wegrzyn J.L."/>
            <person name="Mcevoy S.L."/>
        </authorList>
    </citation>
    <scope>NUCLEOTIDE SEQUENCE</scope>
    <source>
        <strain evidence="6">NS2018</strain>
        <tissue evidence="6">Leaf</tissue>
    </source>
</reference>
<evidence type="ECO:0000313" key="6">
    <source>
        <dbReference type="EMBL" id="KAK0601048.1"/>
    </source>
</evidence>
<accession>A0AA39W397</accession>
<dbReference type="InterPro" id="IPR038765">
    <property type="entry name" value="Papain-like_cys_pep_sf"/>
</dbReference>
<keyword evidence="7" id="KW-1185">Reference proteome</keyword>
<dbReference type="AlphaFoldDB" id="A0AA39W397"/>
<dbReference type="Gene3D" id="3.40.395.10">
    <property type="entry name" value="Adenoviral Proteinase, Chain A"/>
    <property type="match status" value="1"/>
</dbReference>
<evidence type="ECO:0000256" key="2">
    <source>
        <dbReference type="ARBA" id="ARBA00022670"/>
    </source>
</evidence>
<evidence type="ECO:0000259" key="5">
    <source>
        <dbReference type="Pfam" id="PF02902"/>
    </source>
</evidence>
<dbReference type="GO" id="GO:0006508">
    <property type="term" value="P:proteolysis"/>
    <property type="evidence" value="ECO:0007669"/>
    <property type="project" value="UniProtKB-KW"/>
</dbReference>
<feature type="domain" description="Ubiquitin-like protease family profile" evidence="5">
    <location>
        <begin position="331"/>
        <end position="459"/>
    </location>
</feature>
<comment type="caution">
    <text evidence="6">The sequence shown here is derived from an EMBL/GenBank/DDBJ whole genome shotgun (WGS) entry which is preliminary data.</text>
</comment>
<protein>
    <recommendedName>
        <fullName evidence="5">Ubiquitin-like protease family profile domain-containing protein</fullName>
    </recommendedName>
</protein>
<keyword evidence="3" id="KW-0378">Hydrolase</keyword>
<sequence>MHKRPRNFVKTISDLDANICSGKVQVLEVLEATDDEAQKDYMVRVHFDMSVGSQFIPPVEMEMKENNESLDDLDDGNDGDDGDDGGDGAPTRKTAVKRKAPKKKKKTSMKKKKQRKSIPITSLDEEDPLQSPYSTGYTPTLEDFTTGYPPTPHDQFTPGYTPTPLEDMQHPPPPPHRTQSSFQQTPLPMSSQQEPRSRAPLTDVTDQSLHVKEVGTSVVKELPPTSTKDVAPIVEKEMDGSVLVSGDMRANVGTEESVDQSFFLELEDPNNWLSTDTKLNVEWKRIIEADKEAESSFDALGFDCPPDWIEYGCGDRSGWGQPWWLYTQLLIPCCVEEPDGYWILCKVDLLDHHISICDPTRAKKKSNHGERYKQVMPLRRLLPSIMNKCGFYSNKGKIPRGSMFSVGRQITPHQVDSCSCGVFICKYAETAIVKSADWNWGQKDMPKFRKEIAFDIYNNSVTFKSPIDL</sequence>